<proteinExistence type="predicted"/>
<evidence type="ECO:0000313" key="2">
    <source>
        <dbReference type="Proteomes" id="UP000245793"/>
    </source>
</evidence>
<sequence length="47" mass="5655">MVLEIGRTCYTVNLILKESGKETYKDKVFRLMEQDIENEQEKNFEEI</sequence>
<gene>
    <name evidence="1" type="ORF">C7381_101109</name>
</gene>
<organism evidence="1 2">
    <name type="scientific">Ezakiella coagulans</name>
    <dbReference type="NCBI Taxonomy" id="46507"/>
    <lineage>
        <taxon>Bacteria</taxon>
        <taxon>Bacillati</taxon>
        <taxon>Bacillota</taxon>
        <taxon>Tissierellia</taxon>
        <taxon>Ezakiella</taxon>
    </lineage>
</organism>
<dbReference type="EMBL" id="QEKV01000001">
    <property type="protein sequence ID" value="PVY95583.1"/>
    <property type="molecule type" value="Genomic_DNA"/>
</dbReference>
<dbReference type="AlphaFoldDB" id="A0A2U1E6L5"/>
<protein>
    <submittedName>
        <fullName evidence="1">Transposon-encoded protein TnpW</fullName>
    </submittedName>
</protein>
<dbReference type="RefSeq" id="WP_116479514.1">
    <property type="nucleotide sequence ID" value="NZ_CAUPJO010000006.1"/>
</dbReference>
<dbReference type="Pfam" id="PF14202">
    <property type="entry name" value="TnpW"/>
    <property type="match status" value="1"/>
</dbReference>
<evidence type="ECO:0000313" key="1">
    <source>
        <dbReference type="EMBL" id="PVY95583.1"/>
    </source>
</evidence>
<accession>A0A2U1E6L5</accession>
<name>A0A2U1E6L5_9FIRM</name>
<keyword evidence="2" id="KW-1185">Reference proteome</keyword>
<dbReference type="InterPro" id="IPR026990">
    <property type="entry name" value="TnpW"/>
</dbReference>
<reference evidence="1 2" key="1">
    <citation type="submission" date="2018-04" db="EMBL/GenBank/DDBJ databases">
        <title>Genomic Encyclopedia of Type Strains, Phase IV (KMG-IV): sequencing the most valuable type-strain genomes for metagenomic binning, comparative biology and taxonomic classification.</title>
        <authorList>
            <person name="Goeker M."/>
        </authorList>
    </citation>
    <scope>NUCLEOTIDE SEQUENCE [LARGE SCALE GENOMIC DNA]</scope>
    <source>
        <strain evidence="1 2">DSM 20705</strain>
    </source>
</reference>
<dbReference type="Proteomes" id="UP000245793">
    <property type="component" value="Unassembled WGS sequence"/>
</dbReference>
<comment type="caution">
    <text evidence="1">The sequence shown here is derived from an EMBL/GenBank/DDBJ whole genome shotgun (WGS) entry which is preliminary data.</text>
</comment>